<comment type="similarity">
    <text evidence="1">Belongs to the NAD(P)H dehydrogenase (quinone) family.</text>
</comment>
<dbReference type="Pfam" id="PF02525">
    <property type="entry name" value="Flavodoxin_2"/>
    <property type="match status" value="1"/>
</dbReference>
<protein>
    <submittedName>
        <fullName evidence="4">Flavodoxin family protein</fullName>
    </submittedName>
</protein>
<evidence type="ECO:0000256" key="1">
    <source>
        <dbReference type="ARBA" id="ARBA00006252"/>
    </source>
</evidence>
<dbReference type="SUPFAM" id="SSF52218">
    <property type="entry name" value="Flavoproteins"/>
    <property type="match status" value="1"/>
</dbReference>
<dbReference type="Gene3D" id="3.40.50.360">
    <property type="match status" value="1"/>
</dbReference>
<dbReference type="PANTHER" id="PTHR10204">
    <property type="entry name" value="NAD P H OXIDOREDUCTASE-RELATED"/>
    <property type="match status" value="1"/>
</dbReference>
<dbReference type="InterPro" id="IPR029039">
    <property type="entry name" value="Flavoprotein-like_sf"/>
</dbReference>
<evidence type="ECO:0000313" key="5">
    <source>
        <dbReference type="Proteomes" id="UP000787635"/>
    </source>
</evidence>
<name>A0ABX1DZK7_9PROT</name>
<keyword evidence="2" id="KW-0560">Oxidoreductase</keyword>
<accession>A0ABX1DZK7</accession>
<reference evidence="4 5" key="1">
    <citation type="submission" date="2020-03" db="EMBL/GenBank/DDBJ databases">
        <title>Roseomonas selenitidurans sp. nov. isolated from urban soil.</title>
        <authorList>
            <person name="Liu H."/>
        </authorList>
    </citation>
    <scope>NUCLEOTIDE SEQUENCE [LARGE SCALE GENOMIC DNA]</scope>
    <source>
        <strain evidence="4 5">BU-1</strain>
    </source>
</reference>
<evidence type="ECO:0000256" key="2">
    <source>
        <dbReference type="ARBA" id="ARBA00023002"/>
    </source>
</evidence>
<sequence length="191" mass="20486">MRILILDGHPDPDPARLVHALADAYAAGATAAGHEVARLDVARLDLPPLRSAAAWEAEPAAAVAAVQAAFTAAQHVVILYPLWLGDIPAALKALFEQVMRPGFAIPRGARGLDAGLLRGRSARVVVTMGMPALLYRLFFRAHSLRSLERNLLRFVGLKPVRWTLLGNVAGADAAKRAGWLERLRRLGAEAA</sequence>
<dbReference type="Proteomes" id="UP000787635">
    <property type="component" value="Unassembled WGS sequence"/>
</dbReference>
<gene>
    <name evidence="4" type="ORF">HEQ75_05700</name>
</gene>
<feature type="domain" description="Flavodoxin-like fold" evidence="3">
    <location>
        <begin position="1"/>
        <end position="183"/>
    </location>
</feature>
<organism evidence="4 5">
    <name type="scientific">Falsiroseomonas selenitidurans</name>
    <dbReference type="NCBI Taxonomy" id="2716335"/>
    <lineage>
        <taxon>Bacteria</taxon>
        <taxon>Pseudomonadati</taxon>
        <taxon>Pseudomonadota</taxon>
        <taxon>Alphaproteobacteria</taxon>
        <taxon>Acetobacterales</taxon>
        <taxon>Roseomonadaceae</taxon>
        <taxon>Falsiroseomonas</taxon>
    </lineage>
</organism>
<dbReference type="InterPro" id="IPR003680">
    <property type="entry name" value="Flavodoxin_fold"/>
</dbReference>
<dbReference type="PANTHER" id="PTHR10204:SF34">
    <property type="entry name" value="NAD(P)H DEHYDROGENASE [QUINONE] 1 ISOFORM 1"/>
    <property type="match status" value="1"/>
</dbReference>
<dbReference type="InterPro" id="IPR051545">
    <property type="entry name" value="NAD(P)H_dehydrogenase_qn"/>
</dbReference>
<evidence type="ECO:0000259" key="3">
    <source>
        <dbReference type="Pfam" id="PF02525"/>
    </source>
</evidence>
<comment type="caution">
    <text evidence="4">The sequence shown here is derived from an EMBL/GenBank/DDBJ whole genome shotgun (WGS) entry which is preliminary data.</text>
</comment>
<dbReference type="RefSeq" id="WP_168028046.1">
    <property type="nucleotide sequence ID" value="NZ_JAAVNE010000006.1"/>
</dbReference>
<evidence type="ECO:0000313" key="4">
    <source>
        <dbReference type="EMBL" id="NKC30347.1"/>
    </source>
</evidence>
<proteinExistence type="inferred from homology"/>
<keyword evidence="5" id="KW-1185">Reference proteome</keyword>
<dbReference type="EMBL" id="JAAVNE010000006">
    <property type="protein sequence ID" value="NKC30347.1"/>
    <property type="molecule type" value="Genomic_DNA"/>
</dbReference>